<dbReference type="PANTHER" id="PTHR37984:SF5">
    <property type="entry name" value="PROTEIN NYNRIN-LIKE"/>
    <property type="match status" value="1"/>
</dbReference>
<dbReference type="EMBL" id="JAWDGP010007515">
    <property type="protein sequence ID" value="KAK3715220.1"/>
    <property type="molecule type" value="Genomic_DNA"/>
</dbReference>
<evidence type="ECO:0000313" key="4">
    <source>
        <dbReference type="EMBL" id="KAK3715220.1"/>
    </source>
</evidence>
<dbReference type="CDD" id="cd01647">
    <property type="entry name" value="RT_LTR"/>
    <property type="match status" value="1"/>
</dbReference>
<evidence type="ECO:0000256" key="1">
    <source>
        <dbReference type="SAM" id="Coils"/>
    </source>
</evidence>
<dbReference type="SUPFAM" id="SSF56672">
    <property type="entry name" value="DNA/RNA polymerases"/>
    <property type="match status" value="1"/>
</dbReference>
<protein>
    <recommendedName>
        <fullName evidence="3">Reverse transcriptase domain-containing protein</fullName>
    </recommendedName>
</protein>
<proteinExistence type="predicted"/>
<feature type="coiled-coil region" evidence="1">
    <location>
        <begin position="404"/>
        <end position="431"/>
    </location>
</feature>
<dbReference type="AlphaFoldDB" id="A0AAE0XVG9"/>
<reference evidence="4" key="1">
    <citation type="journal article" date="2023" name="G3 (Bethesda)">
        <title>A reference genome for the long-term kleptoplast-retaining sea slug Elysia crispata morphotype clarki.</title>
        <authorList>
            <person name="Eastman K.E."/>
            <person name="Pendleton A.L."/>
            <person name="Shaikh M.A."/>
            <person name="Suttiyut T."/>
            <person name="Ogas R."/>
            <person name="Tomko P."/>
            <person name="Gavelis G."/>
            <person name="Widhalm J.R."/>
            <person name="Wisecaver J.H."/>
        </authorList>
    </citation>
    <scope>NUCLEOTIDE SEQUENCE</scope>
    <source>
        <strain evidence="4">ECLA1</strain>
    </source>
</reference>
<name>A0AAE0XVG9_9GAST</name>
<dbReference type="Pfam" id="PF00078">
    <property type="entry name" value="RVT_1"/>
    <property type="match status" value="1"/>
</dbReference>
<dbReference type="PROSITE" id="PS50878">
    <property type="entry name" value="RT_POL"/>
    <property type="match status" value="1"/>
</dbReference>
<dbReference type="Gene3D" id="3.10.10.10">
    <property type="entry name" value="HIV Type 1 Reverse Transcriptase, subunit A, domain 1"/>
    <property type="match status" value="1"/>
</dbReference>
<evidence type="ECO:0000313" key="5">
    <source>
        <dbReference type="Proteomes" id="UP001283361"/>
    </source>
</evidence>
<gene>
    <name evidence="4" type="ORF">RRG08_064679</name>
</gene>
<dbReference type="InterPro" id="IPR043128">
    <property type="entry name" value="Rev_trsase/Diguanyl_cyclase"/>
</dbReference>
<keyword evidence="5" id="KW-1185">Reference proteome</keyword>
<dbReference type="Proteomes" id="UP001283361">
    <property type="component" value="Unassembled WGS sequence"/>
</dbReference>
<feature type="domain" description="Reverse transcriptase" evidence="3">
    <location>
        <begin position="269"/>
        <end position="447"/>
    </location>
</feature>
<dbReference type="InterPro" id="IPR000477">
    <property type="entry name" value="RT_dom"/>
</dbReference>
<keyword evidence="1" id="KW-0175">Coiled coil</keyword>
<sequence length="494" mass="55859">MSVIFVSFHGTTSIAVLGRIEEFDPAQNDLESYLERLEQYFVANDVTEAKRTAVLLSVIGAKTYEVLKSLVAPDKPSAKSYPDLSHFKPKPLTVYERFKFHKAIQKDTENAAQYIAKLRGLALGDSLRDKFVCGLRSIKIQQCLLQTERLTLKKALDIAQTMENAEMNAKELHEQFTSKVQTVDKIESRGPPKMKAVPREPRKNSQNGNTLESVLSKHQTLFSPGLGEIKGTKAKIHLKDDAQPRFFKPRPVPYAVKAKVEEKLRKLEKENIITKVTHSEWAAPLVVVPKENGNVRLCGDFKVTINGEMKVDQYPLPTVQDLFATLSNGKKFTKLDLTQAYHQLSMEEDSKPYVTISTHIGLFRYNRMLYGIASVPAIFQKNMEEILSGIEGVQVFIDDIRLTGDSDEQHLERLDKVLEALENNGVKLNNDKCSFMQEAINYLGHTIDADGLHPQEDKVKAMQNVSRPENVKELRSFLGGVQYYGKFSQIFQQP</sequence>
<dbReference type="PANTHER" id="PTHR37984">
    <property type="entry name" value="PROTEIN CBG26694"/>
    <property type="match status" value="1"/>
</dbReference>
<comment type="caution">
    <text evidence="4">The sequence shown here is derived from an EMBL/GenBank/DDBJ whole genome shotgun (WGS) entry which is preliminary data.</text>
</comment>
<dbReference type="InterPro" id="IPR043502">
    <property type="entry name" value="DNA/RNA_pol_sf"/>
</dbReference>
<feature type="region of interest" description="Disordered" evidence="2">
    <location>
        <begin position="187"/>
        <end position="210"/>
    </location>
</feature>
<dbReference type="Gene3D" id="3.30.70.270">
    <property type="match status" value="2"/>
</dbReference>
<evidence type="ECO:0000256" key="2">
    <source>
        <dbReference type="SAM" id="MobiDB-lite"/>
    </source>
</evidence>
<dbReference type="InterPro" id="IPR050951">
    <property type="entry name" value="Retrovirus_Pol_polyprotein"/>
</dbReference>
<accession>A0AAE0XVG9</accession>
<evidence type="ECO:0000259" key="3">
    <source>
        <dbReference type="PROSITE" id="PS50878"/>
    </source>
</evidence>
<organism evidence="4 5">
    <name type="scientific">Elysia crispata</name>
    <name type="common">lettuce slug</name>
    <dbReference type="NCBI Taxonomy" id="231223"/>
    <lineage>
        <taxon>Eukaryota</taxon>
        <taxon>Metazoa</taxon>
        <taxon>Spiralia</taxon>
        <taxon>Lophotrochozoa</taxon>
        <taxon>Mollusca</taxon>
        <taxon>Gastropoda</taxon>
        <taxon>Heterobranchia</taxon>
        <taxon>Euthyneura</taxon>
        <taxon>Panpulmonata</taxon>
        <taxon>Sacoglossa</taxon>
        <taxon>Placobranchoidea</taxon>
        <taxon>Plakobranchidae</taxon>
        <taxon>Elysia</taxon>
    </lineage>
</organism>